<dbReference type="KEGG" id="vg:29069148"/>
<dbReference type="OrthoDB" id="18643at10239"/>
<dbReference type="Proteomes" id="UP000203302">
    <property type="component" value="Segment"/>
</dbReference>
<dbReference type="RefSeq" id="YP_009292994.1">
    <property type="nucleotide sequence ID" value="NC_031127.1"/>
</dbReference>
<reference evidence="2" key="1">
    <citation type="submission" date="2016-06" db="EMBL/GenBank/DDBJ databases">
        <authorList>
            <person name="Berg J.A."/>
            <person name="Grossarth S.E."/>
            <person name="Jarvis T.M."/>
            <person name="Merrill B.D."/>
            <person name="Breakwell D.P."/>
            <person name="Hope S."/>
            <person name="Grose J.H."/>
        </authorList>
    </citation>
    <scope>NUCLEOTIDE SEQUENCE [LARGE SCALE GENOMIC DNA]</scope>
</reference>
<protein>
    <submittedName>
        <fullName evidence="1">Uncharacterized protein</fullName>
    </submittedName>
</protein>
<dbReference type="EMBL" id="KX397368">
    <property type="protein sequence ID" value="ANZ49108.1"/>
    <property type="molecule type" value="Genomic_DNA"/>
</dbReference>
<organism evidence="1 2">
    <name type="scientific">Erwinia phage vB_EamM_Huxley</name>
    <dbReference type="NCBI Taxonomy" id="1883373"/>
    <lineage>
        <taxon>Viruses</taxon>
        <taxon>Duplodnaviria</taxon>
        <taxon>Heunggongvirae</taxon>
        <taxon>Uroviricota</taxon>
        <taxon>Caudoviricetes</taxon>
        <taxon>Chimalliviridae</taxon>
        <taxon>Machinavirus</taxon>
        <taxon>Machinavirus machina</taxon>
    </lineage>
</organism>
<accession>A0A1B2ICW6</accession>
<dbReference type="GeneID" id="29069148"/>
<sequence>MVKLYIKPADVHVSFWGEADKTPYVQALRMSEMQRQEVTVQLLHTALEHIFLSLEEMPFAQLHDHLEKYVDQVLLHKLLHQDKKLEEPEVIRGRTRIVTETMFGNDILDTRLVDRVVYATIRELIDVAFGDIFNKFVDQIESVIEESCKLCKRKFNRYAIVTITPRLGVRAKLVCLELELGDDIRHVYFNQRFPTGRYCSDNDDKIRDLQSLLPNIG</sequence>
<evidence type="ECO:0000313" key="2">
    <source>
        <dbReference type="Proteomes" id="UP000203302"/>
    </source>
</evidence>
<gene>
    <name evidence="1" type="ORF">HUXLEY_26</name>
</gene>
<proteinExistence type="predicted"/>
<evidence type="ECO:0000313" key="1">
    <source>
        <dbReference type="EMBL" id="ANZ49108.1"/>
    </source>
</evidence>
<name>A0A1B2ICW6_9CAUD</name>